<keyword evidence="3" id="KW-1185">Reference proteome</keyword>
<dbReference type="AlphaFoldDB" id="A0A3Q9R2L1"/>
<dbReference type="KEGG" id="nmk:CHR53_14400"/>
<name>A0A3Q9R2L1_9BACI</name>
<dbReference type="Proteomes" id="UP000282892">
    <property type="component" value="Chromosome"/>
</dbReference>
<dbReference type="Pfam" id="PF00293">
    <property type="entry name" value="NUDIX"/>
    <property type="match status" value="1"/>
</dbReference>
<gene>
    <name evidence="2" type="ORF">CHR53_14400</name>
</gene>
<dbReference type="InterPro" id="IPR015797">
    <property type="entry name" value="NUDIX_hydrolase-like_dom_sf"/>
</dbReference>
<evidence type="ECO:0000313" key="3">
    <source>
        <dbReference type="Proteomes" id="UP000282892"/>
    </source>
</evidence>
<dbReference type="OrthoDB" id="9787476at2"/>
<dbReference type="InterPro" id="IPR000086">
    <property type="entry name" value="NUDIX_hydrolase_dom"/>
</dbReference>
<sequence>MELRESLEQTAKRELFEETGLKVKNFRFVDIFSGKDLYFKYPNNDEVYNIICIFLAEGVKW</sequence>
<proteinExistence type="predicted"/>
<dbReference type="STRING" id="1193713.GCA_001636315_05322"/>
<evidence type="ECO:0000313" key="2">
    <source>
        <dbReference type="EMBL" id="AZU64979.1"/>
    </source>
</evidence>
<reference evidence="2 3" key="1">
    <citation type="submission" date="2017-07" db="EMBL/GenBank/DDBJ databases">
        <title>The complete genome sequence of Bacillus mesonae strain H20-5, an efficient strain improving plant abiotic stress resistance.</title>
        <authorList>
            <person name="Kim S.Y."/>
            <person name="Song H."/>
            <person name="Sang M.K."/>
            <person name="Weon H.-Y."/>
            <person name="Song J."/>
        </authorList>
    </citation>
    <scope>NUCLEOTIDE SEQUENCE [LARGE SCALE GENOMIC DNA]</scope>
    <source>
        <strain evidence="2 3">H20-5</strain>
    </source>
</reference>
<organism evidence="2 3">
    <name type="scientific">Neobacillus mesonae</name>
    <dbReference type="NCBI Taxonomy" id="1193713"/>
    <lineage>
        <taxon>Bacteria</taxon>
        <taxon>Bacillati</taxon>
        <taxon>Bacillota</taxon>
        <taxon>Bacilli</taxon>
        <taxon>Bacillales</taxon>
        <taxon>Bacillaceae</taxon>
        <taxon>Neobacillus</taxon>
    </lineage>
</organism>
<evidence type="ECO:0000259" key="1">
    <source>
        <dbReference type="Pfam" id="PF00293"/>
    </source>
</evidence>
<protein>
    <recommendedName>
        <fullName evidence="1">Nudix hydrolase domain-containing protein</fullName>
    </recommendedName>
</protein>
<dbReference type="SUPFAM" id="SSF55811">
    <property type="entry name" value="Nudix"/>
    <property type="match status" value="1"/>
</dbReference>
<dbReference type="EMBL" id="CP022572">
    <property type="protein sequence ID" value="AZU64979.1"/>
    <property type="molecule type" value="Genomic_DNA"/>
</dbReference>
<feature type="domain" description="Nudix hydrolase" evidence="1">
    <location>
        <begin position="2"/>
        <end position="48"/>
    </location>
</feature>
<dbReference type="Gene3D" id="3.90.79.10">
    <property type="entry name" value="Nucleoside Triphosphate Pyrophosphohydrolase"/>
    <property type="match status" value="1"/>
</dbReference>
<accession>A0A3Q9R2L1</accession>
<dbReference type="RefSeq" id="WP_127487068.1">
    <property type="nucleotide sequence ID" value="NZ_CP022572.1"/>
</dbReference>